<sequence>MSGLLNTAVIVVVVAYVFIRQFSARPLRPNGRNVWLVPVILGVMALREPHFLDASHPVASAVLLAAGVLLGLVSGAGWAWTTRMWTDADGTVWTKGGRRTAAVWLCGMVLRLGLGAAGYGWGVHQGTGAMMLSVAAMLLSRSGVTLWRVRSELPAYRVPVGG</sequence>
<name>A0ABW1FUE1_9ACTN</name>
<keyword evidence="1" id="KW-1133">Transmembrane helix</keyword>
<feature type="transmembrane region" description="Helical" evidence="1">
    <location>
        <begin position="58"/>
        <end position="80"/>
    </location>
</feature>
<dbReference type="EMBL" id="JBHSPW010000017">
    <property type="protein sequence ID" value="MFC5896884.1"/>
    <property type="molecule type" value="Genomic_DNA"/>
</dbReference>
<organism evidence="2 3">
    <name type="scientific">Streptomyces ramulosus</name>
    <dbReference type="NCBI Taxonomy" id="47762"/>
    <lineage>
        <taxon>Bacteria</taxon>
        <taxon>Bacillati</taxon>
        <taxon>Actinomycetota</taxon>
        <taxon>Actinomycetes</taxon>
        <taxon>Kitasatosporales</taxon>
        <taxon>Streptomycetaceae</taxon>
        <taxon>Streptomyces</taxon>
    </lineage>
</organism>
<gene>
    <name evidence="2" type="ORF">ACFP3M_29195</name>
</gene>
<evidence type="ECO:0000256" key="1">
    <source>
        <dbReference type="SAM" id="Phobius"/>
    </source>
</evidence>
<dbReference type="RefSeq" id="WP_345086877.1">
    <property type="nucleotide sequence ID" value="NZ_BAAAWG010000012.1"/>
</dbReference>
<feature type="transmembrane region" description="Helical" evidence="1">
    <location>
        <begin position="101"/>
        <end position="122"/>
    </location>
</feature>
<keyword evidence="1" id="KW-0472">Membrane</keyword>
<keyword evidence="1" id="KW-0812">Transmembrane</keyword>
<comment type="caution">
    <text evidence="2">The sequence shown here is derived from an EMBL/GenBank/DDBJ whole genome shotgun (WGS) entry which is preliminary data.</text>
</comment>
<reference evidence="3" key="1">
    <citation type="journal article" date="2019" name="Int. J. Syst. Evol. Microbiol.">
        <title>The Global Catalogue of Microorganisms (GCM) 10K type strain sequencing project: providing services to taxonomists for standard genome sequencing and annotation.</title>
        <authorList>
            <consortium name="The Broad Institute Genomics Platform"/>
            <consortium name="The Broad Institute Genome Sequencing Center for Infectious Disease"/>
            <person name="Wu L."/>
            <person name="Ma J."/>
        </authorList>
    </citation>
    <scope>NUCLEOTIDE SEQUENCE [LARGE SCALE GENOMIC DNA]</scope>
    <source>
        <strain evidence="3">CGMCC 1.15809</strain>
    </source>
</reference>
<feature type="transmembrane region" description="Helical" evidence="1">
    <location>
        <begin position="6"/>
        <end position="22"/>
    </location>
</feature>
<accession>A0ABW1FUE1</accession>
<protein>
    <submittedName>
        <fullName evidence="2">DUF1453 domain-containing protein</fullName>
    </submittedName>
</protein>
<keyword evidence="3" id="KW-1185">Reference proteome</keyword>
<evidence type="ECO:0000313" key="3">
    <source>
        <dbReference type="Proteomes" id="UP001596241"/>
    </source>
</evidence>
<dbReference type="Proteomes" id="UP001596241">
    <property type="component" value="Unassembled WGS sequence"/>
</dbReference>
<evidence type="ECO:0000313" key="2">
    <source>
        <dbReference type="EMBL" id="MFC5896884.1"/>
    </source>
</evidence>
<proteinExistence type="predicted"/>